<protein>
    <recommendedName>
        <fullName evidence="5">CCHC-type domain-containing protein</fullName>
    </recommendedName>
</protein>
<evidence type="ECO:0000313" key="4">
    <source>
        <dbReference type="Proteomes" id="UP000821853"/>
    </source>
</evidence>
<keyword evidence="4" id="KW-1185">Reference proteome</keyword>
<feature type="region of interest" description="Disordered" evidence="2">
    <location>
        <begin position="260"/>
        <end position="299"/>
    </location>
</feature>
<feature type="compositionally biased region" description="Low complexity" evidence="2">
    <location>
        <begin position="344"/>
        <end position="357"/>
    </location>
</feature>
<dbReference type="EMBL" id="JABSTR010000011">
    <property type="protein sequence ID" value="KAH9381214.1"/>
    <property type="molecule type" value="Genomic_DNA"/>
</dbReference>
<feature type="compositionally biased region" description="Polar residues" evidence="2">
    <location>
        <begin position="260"/>
        <end position="270"/>
    </location>
</feature>
<reference evidence="3 4" key="1">
    <citation type="journal article" date="2020" name="Cell">
        <title>Large-Scale Comparative Analyses of Tick Genomes Elucidate Their Genetic Diversity and Vector Capacities.</title>
        <authorList>
            <consortium name="Tick Genome and Microbiome Consortium (TIGMIC)"/>
            <person name="Jia N."/>
            <person name="Wang J."/>
            <person name="Shi W."/>
            <person name="Du L."/>
            <person name="Sun Y."/>
            <person name="Zhan W."/>
            <person name="Jiang J.F."/>
            <person name="Wang Q."/>
            <person name="Zhang B."/>
            <person name="Ji P."/>
            <person name="Bell-Sakyi L."/>
            <person name="Cui X.M."/>
            <person name="Yuan T.T."/>
            <person name="Jiang B.G."/>
            <person name="Yang W.F."/>
            <person name="Lam T.T."/>
            <person name="Chang Q.C."/>
            <person name="Ding S.J."/>
            <person name="Wang X.J."/>
            <person name="Zhu J.G."/>
            <person name="Ruan X.D."/>
            <person name="Zhao L."/>
            <person name="Wei J.T."/>
            <person name="Ye R.Z."/>
            <person name="Que T.C."/>
            <person name="Du C.H."/>
            <person name="Zhou Y.H."/>
            <person name="Cheng J.X."/>
            <person name="Dai P.F."/>
            <person name="Guo W.B."/>
            <person name="Han X.H."/>
            <person name="Huang E.J."/>
            <person name="Li L.F."/>
            <person name="Wei W."/>
            <person name="Gao Y.C."/>
            <person name="Liu J.Z."/>
            <person name="Shao H.Z."/>
            <person name="Wang X."/>
            <person name="Wang C.C."/>
            <person name="Yang T.C."/>
            <person name="Huo Q.B."/>
            <person name="Li W."/>
            <person name="Chen H.Y."/>
            <person name="Chen S.E."/>
            <person name="Zhou L.G."/>
            <person name="Ni X.B."/>
            <person name="Tian J.H."/>
            <person name="Sheng Y."/>
            <person name="Liu T."/>
            <person name="Pan Y.S."/>
            <person name="Xia L.Y."/>
            <person name="Li J."/>
            <person name="Zhao F."/>
            <person name="Cao W.C."/>
        </authorList>
    </citation>
    <scope>NUCLEOTIDE SEQUENCE [LARGE SCALE GENOMIC DNA]</scope>
    <source>
        <tissue evidence="3">Larvae</tissue>
    </source>
</reference>
<comment type="caution">
    <text evidence="3">The sequence shown here is derived from an EMBL/GenBank/DDBJ whole genome shotgun (WGS) entry which is preliminary data.</text>
</comment>
<accession>A0A9J6GRN0</accession>
<evidence type="ECO:0000313" key="3">
    <source>
        <dbReference type="EMBL" id="KAH9381214.1"/>
    </source>
</evidence>
<keyword evidence="1" id="KW-0175">Coiled coil</keyword>
<feature type="compositionally biased region" description="Polar residues" evidence="2">
    <location>
        <begin position="189"/>
        <end position="207"/>
    </location>
</feature>
<evidence type="ECO:0008006" key="5">
    <source>
        <dbReference type="Google" id="ProtNLM"/>
    </source>
</evidence>
<feature type="region of interest" description="Disordered" evidence="2">
    <location>
        <begin position="329"/>
        <end position="417"/>
    </location>
</feature>
<feature type="compositionally biased region" description="Basic and acidic residues" evidence="2">
    <location>
        <begin position="279"/>
        <end position="299"/>
    </location>
</feature>
<dbReference type="VEuPathDB" id="VectorBase:HLOH_048820"/>
<dbReference type="AlphaFoldDB" id="A0A9J6GRN0"/>
<evidence type="ECO:0000256" key="1">
    <source>
        <dbReference type="SAM" id="Coils"/>
    </source>
</evidence>
<feature type="compositionally biased region" description="Basic and acidic residues" evidence="2">
    <location>
        <begin position="136"/>
        <end position="153"/>
    </location>
</feature>
<dbReference type="Proteomes" id="UP000821853">
    <property type="component" value="Chromosome 9"/>
</dbReference>
<proteinExistence type="predicted"/>
<gene>
    <name evidence="3" type="ORF">HPB48_021854</name>
</gene>
<organism evidence="3 4">
    <name type="scientific">Haemaphysalis longicornis</name>
    <name type="common">Bush tick</name>
    <dbReference type="NCBI Taxonomy" id="44386"/>
    <lineage>
        <taxon>Eukaryota</taxon>
        <taxon>Metazoa</taxon>
        <taxon>Ecdysozoa</taxon>
        <taxon>Arthropoda</taxon>
        <taxon>Chelicerata</taxon>
        <taxon>Arachnida</taxon>
        <taxon>Acari</taxon>
        <taxon>Parasitiformes</taxon>
        <taxon>Ixodida</taxon>
        <taxon>Ixodoidea</taxon>
        <taxon>Ixodidae</taxon>
        <taxon>Haemaphysalinae</taxon>
        <taxon>Haemaphysalis</taxon>
    </lineage>
</organism>
<feature type="compositionally biased region" description="Polar residues" evidence="2">
    <location>
        <begin position="120"/>
        <end position="133"/>
    </location>
</feature>
<evidence type="ECO:0000256" key="2">
    <source>
        <dbReference type="SAM" id="MobiDB-lite"/>
    </source>
</evidence>
<feature type="region of interest" description="Disordered" evidence="2">
    <location>
        <begin position="107"/>
        <end position="209"/>
    </location>
</feature>
<sequence>MGEKSTTVILTFAGSEVPRCVYFYGTAHRCTLHKKTVPVCSVCYEVGHRNTACPRPGTRACHECGTRDPGPDHTCVAKCSLCEGAHVTGAKGCSRRFVTPYVIRRREQQQRRQAQGQHQVKSQQGLQQKASVEQQRLSRRDRSSSQSRRDRSAIPRRKGRSTSNTGSTRVADGSRQQSRSSSRSRNKTPARSNLKQVGWSDRSSIIDDNQFPPLLQEPQKQCKECEQLKSLVAKQNEQIAKLTAQIENLSEMYRSILNKSETESCSQRTDTNARRKVPKRDIQPEQPEHQKSPMSATKDEPEWVHPMQEMNSTIAQLANKVSQLADTAVAPSNNGAGRKRRSAQRATTVAAKTTARVAPDRSHDPGVATGGGKTAAGRRETPAGAGDPDPGHVPFETQVPPRCPGSVKDTDQFELPG</sequence>
<name>A0A9J6GRN0_HAELO</name>
<feature type="coiled-coil region" evidence="1">
    <location>
        <begin position="225"/>
        <end position="259"/>
    </location>
</feature>